<evidence type="ECO:0000313" key="2">
    <source>
        <dbReference type="EMBL" id="OUM75445.1"/>
    </source>
</evidence>
<dbReference type="InterPro" id="IPR036426">
    <property type="entry name" value="Bulb-type_lectin_dom_sf"/>
</dbReference>
<comment type="caution">
    <text evidence="2">The sequence shown here is derived from an EMBL/GenBank/DDBJ whole genome shotgun (WGS) entry which is preliminary data.</text>
</comment>
<dbReference type="EMBL" id="LOHF01000002">
    <property type="protein sequence ID" value="OUM75445.1"/>
    <property type="molecule type" value="Genomic_DNA"/>
</dbReference>
<dbReference type="Gene3D" id="2.90.10.30">
    <property type="match status" value="1"/>
</dbReference>
<name>A0A1Y3P6H3_9PSED</name>
<dbReference type="PROSITE" id="PS50927">
    <property type="entry name" value="BULB_LECTIN"/>
    <property type="match status" value="1"/>
</dbReference>
<accession>A0A1Y3P6H3</accession>
<sequence>MSIQYGFFENNGAPVLPPNQKMTPGQFLQSPNGRFRLELQSDGNLVIKDSGSVVWVADSNQPYSRTLSRKQRGAPWFVVSNSGFLYDPARSRLWTAQSTDTKDKTYWYHSHMSMQDDGNLVIYDQRTGNLLWARFGFKPGRFPPKKKETVWFMSSPQEIWRF</sequence>
<organism evidence="2 3">
    <name type="scientific">Pseudomonas caspiana</name>
    <dbReference type="NCBI Taxonomy" id="1451454"/>
    <lineage>
        <taxon>Bacteria</taxon>
        <taxon>Pseudomonadati</taxon>
        <taxon>Pseudomonadota</taxon>
        <taxon>Gammaproteobacteria</taxon>
        <taxon>Pseudomonadales</taxon>
        <taxon>Pseudomonadaceae</taxon>
        <taxon>Pseudomonas</taxon>
    </lineage>
</organism>
<gene>
    <name evidence="2" type="ORF">AUC60_04395</name>
</gene>
<dbReference type="OrthoDB" id="8443920at2"/>
<evidence type="ECO:0000313" key="3">
    <source>
        <dbReference type="Proteomes" id="UP000195440"/>
    </source>
</evidence>
<reference evidence="2 3" key="1">
    <citation type="journal article" date="2017" name="Syst. Appl. Microbiol.">
        <title>Pseudomonas caspiana sp. nov., a citrus pathogen in the Pseudomonas syringae phylogenetic group.</title>
        <authorList>
            <person name="Busquets A."/>
            <person name="Gomila M."/>
            <person name="Beiki F."/>
            <person name="Mulet M."/>
            <person name="Rahimian H."/>
            <person name="Garcia-Valdes E."/>
            <person name="Lalucat J."/>
        </authorList>
    </citation>
    <scope>NUCLEOTIDE SEQUENCE [LARGE SCALE GENOMIC DNA]</scope>
    <source>
        <strain evidence="2 3">FBF102</strain>
    </source>
</reference>
<dbReference type="SUPFAM" id="SSF51110">
    <property type="entry name" value="alpha-D-mannose-specific plant lectins"/>
    <property type="match status" value="1"/>
</dbReference>
<dbReference type="AlphaFoldDB" id="A0A1Y3P6H3"/>
<dbReference type="RefSeq" id="WP_087264871.1">
    <property type="nucleotide sequence ID" value="NZ_JBJGBV010000007.1"/>
</dbReference>
<protein>
    <recommendedName>
        <fullName evidence="1">Bulb-type lectin domain-containing protein</fullName>
    </recommendedName>
</protein>
<evidence type="ECO:0000259" key="1">
    <source>
        <dbReference type="PROSITE" id="PS50927"/>
    </source>
</evidence>
<proteinExistence type="predicted"/>
<dbReference type="InterPro" id="IPR001480">
    <property type="entry name" value="Bulb-type_lectin_dom"/>
</dbReference>
<dbReference type="Proteomes" id="UP000195440">
    <property type="component" value="Unassembled WGS sequence"/>
</dbReference>
<feature type="domain" description="Bulb-type lectin" evidence="1">
    <location>
        <begin position="13"/>
        <end position="135"/>
    </location>
</feature>
<keyword evidence="3" id="KW-1185">Reference proteome</keyword>